<feature type="domain" description="Gfo/Idh/MocA-like oxidoreductase N-terminal" evidence="2">
    <location>
        <begin position="13"/>
        <end position="130"/>
    </location>
</feature>
<keyword evidence="5" id="KW-1185">Reference proteome</keyword>
<feature type="domain" description="GFO/IDH/MocA-like oxidoreductase" evidence="3">
    <location>
        <begin position="139"/>
        <end position="280"/>
    </location>
</feature>
<reference evidence="5" key="1">
    <citation type="journal article" date="2019" name="Int. J. Syst. Evol. Microbiol.">
        <title>The Global Catalogue of Microorganisms (GCM) 10K type strain sequencing project: providing services to taxonomists for standard genome sequencing and annotation.</title>
        <authorList>
            <consortium name="The Broad Institute Genomics Platform"/>
            <consortium name="The Broad Institute Genome Sequencing Center for Infectious Disease"/>
            <person name="Wu L."/>
            <person name="Ma J."/>
        </authorList>
    </citation>
    <scope>NUCLEOTIDE SEQUENCE [LARGE SCALE GENOMIC DNA]</scope>
    <source>
        <strain evidence="5">CGMCC 1.16225</strain>
    </source>
</reference>
<gene>
    <name evidence="4" type="ORF">ACFSOZ_26555</name>
</gene>
<dbReference type="InterPro" id="IPR055170">
    <property type="entry name" value="GFO_IDH_MocA-like_dom"/>
</dbReference>
<proteinExistence type="predicted"/>
<dbReference type="InterPro" id="IPR036291">
    <property type="entry name" value="NAD(P)-bd_dom_sf"/>
</dbReference>
<name>A0ABW4UFW2_9HYPH</name>
<comment type="caution">
    <text evidence="4">The sequence shown here is derived from an EMBL/GenBank/DDBJ whole genome shotgun (WGS) entry which is preliminary data.</text>
</comment>
<evidence type="ECO:0000256" key="1">
    <source>
        <dbReference type="ARBA" id="ARBA00023002"/>
    </source>
</evidence>
<evidence type="ECO:0000259" key="2">
    <source>
        <dbReference type="Pfam" id="PF01408"/>
    </source>
</evidence>
<dbReference type="EMBL" id="JBHUGZ010000017">
    <property type="protein sequence ID" value="MFD1986011.1"/>
    <property type="molecule type" value="Genomic_DNA"/>
</dbReference>
<dbReference type="Proteomes" id="UP001597405">
    <property type="component" value="Unassembled WGS sequence"/>
</dbReference>
<sequence length="359" mass="38353">MGPELMGAKPTHRLLLLGTGGIAGHHVEEFAKIPGCRIVACVDQVPGRAAAFAAANTIGDFFESLEAAIAWGQFDAAINATPDGAHMATTLALLAAGKHVFCEKPLAPNHADALAMTEAAEAAGVVNMVNLTYRNSPAIQEARRMVQAGEIGELRHVEASYRQSWLVSKSWGDWRVEDKWLWRLSSRHGSTGVLGDVGIHILDFATYGAAQDIVSLHADLVTFPKAEGERIGDYVLDANDSVAMMARLTTGALATIVASRYTTGHANDLSLAMHGTKGAIKVETDGKASNLSACLGKDVDQQRWRALAMPDVKRNARRFADALDAGQNGEPSFRRAADMQKLIDAAFESSAVRGPISIR</sequence>
<dbReference type="SUPFAM" id="SSF55347">
    <property type="entry name" value="Glyceraldehyde-3-phosphate dehydrogenase-like, C-terminal domain"/>
    <property type="match status" value="1"/>
</dbReference>
<evidence type="ECO:0000313" key="5">
    <source>
        <dbReference type="Proteomes" id="UP001597405"/>
    </source>
</evidence>
<dbReference type="InterPro" id="IPR000683">
    <property type="entry name" value="Gfo/Idh/MocA-like_OxRdtase_N"/>
</dbReference>
<dbReference type="RefSeq" id="WP_379102808.1">
    <property type="nucleotide sequence ID" value="NZ_JBHUGZ010000017.1"/>
</dbReference>
<dbReference type="SUPFAM" id="SSF51735">
    <property type="entry name" value="NAD(P)-binding Rossmann-fold domains"/>
    <property type="match status" value="1"/>
</dbReference>
<accession>A0ABW4UFW2</accession>
<organism evidence="4 5">
    <name type="scientific">Mesorhizobium newzealandense</name>
    <dbReference type="NCBI Taxonomy" id="1300302"/>
    <lineage>
        <taxon>Bacteria</taxon>
        <taxon>Pseudomonadati</taxon>
        <taxon>Pseudomonadota</taxon>
        <taxon>Alphaproteobacteria</taxon>
        <taxon>Hyphomicrobiales</taxon>
        <taxon>Phyllobacteriaceae</taxon>
        <taxon>Mesorhizobium</taxon>
    </lineage>
</organism>
<dbReference type="Gene3D" id="3.30.360.10">
    <property type="entry name" value="Dihydrodipicolinate Reductase, domain 2"/>
    <property type="match status" value="1"/>
</dbReference>
<evidence type="ECO:0000259" key="3">
    <source>
        <dbReference type="Pfam" id="PF22725"/>
    </source>
</evidence>
<evidence type="ECO:0000313" key="4">
    <source>
        <dbReference type="EMBL" id="MFD1986011.1"/>
    </source>
</evidence>
<dbReference type="Gene3D" id="3.40.50.720">
    <property type="entry name" value="NAD(P)-binding Rossmann-like Domain"/>
    <property type="match status" value="1"/>
</dbReference>
<dbReference type="PANTHER" id="PTHR43818:SF11">
    <property type="entry name" value="BCDNA.GH03377"/>
    <property type="match status" value="1"/>
</dbReference>
<dbReference type="Pfam" id="PF22725">
    <property type="entry name" value="GFO_IDH_MocA_C3"/>
    <property type="match status" value="1"/>
</dbReference>
<protein>
    <submittedName>
        <fullName evidence="4">Gfo/Idh/MocA family protein</fullName>
    </submittedName>
</protein>
<dbReference type="PANTHER" id="PTHR43818">
    <property type="entry name" value="BCDNA.GH03377"/>
    <property type="match status" value="1"/>
</dbReference>
<dbReference type="InterPro" id="IPR050463">
    <property type="entry name" value="Gfo/Idh/MocA_oxidrdct_glycsds"/>
</dbReference>
<dbReference type="Pfam" id="PF01408">
    <property type="entry name" value="GFO_IDH_MocA"/>
    <property type="match status" value="1"/>
</dbReference>
<keyword evidence="1" id="KW-0560">Oxidoreductase</keyword>